<accession>A0A0F8YNA5</accession>
<dbReference type="AlphaFoldDB" id="A0A0F8YNA5"/>
<sequence length="23" mass="2747">MGKIIEEFDKKGNLTYKKYSKII</sequence>
<reference evidence="1" key="1">
    <citation type="journal article" date="2015" name="Nature">
        <title>Complex archaea that bridge the gap between prokaryotes and eukaryotes.</title>
        <authorList>
            <person name="Spang A."/>
            <person name="Saw J.H."/>
            <person name="Jorgensen S.L."/>
            <person name="Zaremba-Niedzwiedzka K."/>
            <person name="Martijn J."/>
            <person name="Lind A.E."/>
            <person name="van Eijk R."/>
            <person name="Schleper C."/>
            <person name="Guy L."/>
            <person name="Ettema T.J."/>
        </authorList>
    </citation>
    <scope>NUCLEOTIDE SEQUENCE</scope>
</reference>
<dbReference type="EMBL" id="LAZR01065388">
    <property type="protein sequence ID" value="KKK55649.1"/>
    <property type="molecule type" value="Genomic_DNA"/>
</dbReference>
<name>A0A0F8YNA5_9ZZZZ</name>
<proteinExistence type="predicted"/>
<evidence type="ECO:0000313" key="1">
    <source>
        <dbReference type="EMBL" id="KKK55649.1"/>
    </source>
</evidence>
<gene>
    <name evidence="1" type="ORF">LCGC14_3072420</name>
</gene>
<feature type="non-terminal residue" evidence="1">
    <location>
        <position position="23"/>
    </location>
</feature>
<comment type="caution">
    <text evidence="1">The sequence shown here is derived from an EMBL/GenBank/DDBJ whole genome shotgun (WGS) entry which is preliminary data.</text>
</comment>
<protein>
    <submittedName>
        <fullName evidence="1">Uncharacterized protein</fullName>
    </submittedName>
</protein>
<organism evidence="1">
    <name type="scientific">marine sediment metagenome</name>
    <dbReference type="NCBI Taxonomy" id="412755"/>
    <lineage>
        <taxon>unclassified sequences</taxon>
        <taxon>metagenomes</taxon>
        <taxon>ecological metagenomes</taxon>
    </lineage>
</organism>